<reference evidence="4" key="1">
    <citation type="journal article" date="2019" name="Int. J. Syst. Evol. Microbiol.">
        <title>The Global Catalogue of Microorganisms (GCM) 10K type strain sequencing project: providing services to taxonomists for standard genome sequencing and annotation.</title>
        <authorList>
            <consortium name="The Broad Institute Genomics Platform"/>
            <consortium name="The Broad Institute Genome Sequencing Center for Infectious Disease"/>
            <person name="Wu L."/>
            <person name="Ma J."/>
        </authorList>
    </citation>
    <scope>NUCLEOTIDE SEQUENCE [LARGE SCALE GENOMIC DNA]</scope>
    <source>
        <strain evidence="4">CGMCC 4.7349</strain>
    </source>
</reference>
<evidence type="ECO:0000256" key="2">
    <source>
        <dbReference type="SAM" id="SignalP"/>
    </source>
</evidence>
<proteinExistence type="predicted"/>
<feature type="signal peptide" evidence="2">
    <location>
        <begin position="1"/>
        <end position="25"/>
    </location>
</feature>
<comment type="caution">
    <text evidence="3">The sequence shown here is derived from an EMBL/GenBank/DDBJ whole genome shotgun (WGS) entry which is preliminary data.</text>
</comment>
<gene>
    <name evidence="3" type="ORF">GCM10012286_05800</name>
</gene>
<evidence type="ECO:0000313" key="3">
    <source>
        <dbReference type="EMBL" id="GGO35320.1"/>
    </source>
</evidence>
<dbReference type="Proteomes" id="UP000656881">
    <property type="component" value="Unassembled WGS sequence"/>
</dbReference>
<feature type="region of interest" description="Disordered" evidence="1">
    <location>
        <begin position="25"/>
        <end position="73"/>
    </location>
</feature>
<evidence type="ECO:0000313" key="4">
    <source>
        <dbReference type="Proteomes" id="UP000656881"/>
    </source>
</evidence>
<feature type="compositionally biased region" description="Low complexity" evidence="1">
    <location>
        <begin position="44"/>
        <end position="67"/>
    </location>
</feature>
<keyword evidence="4" id="KW-1185">Reference proteome</keyword>
<name>A0ABQ2LII2_9ACTN</name>
<evidence type="ECO:0000256" key="1">
    <source>
        <dbReference type="SAM" id="MobiDB-lite"/>
    </source>
</evidence>
<sequence length="204" mass="21055">MLYRKNVLRFGVPAAVLALALTACGGGDDDSGKSGKSDGKSKPEAAASKTAAPEAGGALAAGESATGKVEEGDAKVTYDVVAQKVDVGTEADTKKLVQDPKKAKGMVPAVAHLKFTHKAGAAVTETPDAADETEIWADGRRGGLVIGASEDAAGCDDPLGIEGWKTGESHVLCETYLVPKGSKSLEVHWGEEDKDPYVWKFAGK</sequence>
<keyword evidence="2" id="KW-0732">Signal</keyword>
<accession>A0ABQ2LII2</accession>
<dbReference type="PROSITE" id="PS51257">
    <property type="entry name" value="PROKAR_LIPOPROTEIN"/>
    <property type="match status" value="1"/>
</dbReference>
<feature type="chain" id="PRO_5047124371" evidence="2">
    <location>
        <begin position="26"/>
        <end position="204"/>
    </location>
</feature>
<dbReference type="EMBL" id="BMNG01000001">
    <property type="protein sequence ID" value="GGO35320.1"/>
    <property type="molecule type" value="Genomic_DNA"/>
</dbReference>
<protein>
    <submittedName>
        <fullName evidence="3">Lipoprotein</fullName>
    </submittedName>
</protein>
<feature type="compositionally biased region" description="Basic and acidic residues" evidence="1">
    <location>
        <begin position="30"/>
        <end position="43"/>
    </location>
</feature>
<organism evidence="3 4">
    <name type="scientific">Streptomyces lasiicapitis</name>
    <dbReference type="NCBI Taxonomy" id="1923961"/>
    <lineage>
        <taxon>Bacteria</taxon>
        <taxon>Bacillati</taxon>
        <taxon>Actinomycetota</taxon>
        <taxon>Actinomycetes</taxon>
        <taxon>Kitasatosporales</taxon>
        <taxon>Streptomycetaceae</taxon>
        <taxon>Streptomyces</taxon>
    </lineage>
</organism>
<dbReference type="RefSeq" id="WP_189172654.1">
    <property type="nucleotide sequence ID" value="NZ_BMNG01000001.1"/>
</dbReference>
<keyword evidence="3" id="KW-0449">Lipoprotein</keyword>